<accession>A0A0M3HY91</accession>
<dbReference type="Proteomes" id="UP000036681">
    <property type="component" value="Unplaced"/>
</dbReference>
<proteinExistence type="predicted"/>
<protein>
    <submittedName>
        <fullName evidence="2">Uncharacterized protein</fullName>
    </submittedName>
</protein>
<organism evidence="1 2">
    <name type="scientific">Ascaris lumbricoides</name>
    <name type="common">Giant roundworm</name>
    <dbReference type="NCBI Taxonomy" id="6252"/>
    <lineage>
        <taxon>Eukaryota</taxon>
        <taxon>Metazoa</taxon>
        <taxon>Ecdysozoa</taxon>
        <taxon>Nematoda</taxon>
        <taxon>Chromadorea</taxon>
        <taxon>Rhabditida</taxon>
        <taxon>Spirurina</taxon>
        <taxon>Ascaridomorpha</taxon>
        <taxon>Ascaridoidea</taxon>
        <taxon>Ascarididae</taxon>
        <taxon>Ascaris</taxon>
    </lineage>
</organism>
<dbReference type="WBParaSite" id="ALUE_0000844301-mRNA-1">
    <property type="protein sequence ID" value="ALUE_0000844301-mRNA-1"/>
    <property type="gene ID" value="ALUE_0000844301"/>
</dbReference>
<evidence type="ECO:0000313" key="2">
    <source>
        <dbReference type="WBParaSite" id="ALUE_0000844301-mRNA-1"/>
    </source>
</evidence>
<sequence length="174" mass="19193">MVTDSRRASPYGAAHSPGWMAFEITLIDDGNLTRSESSLCTSTPLSSLRWWINRTRPTVAATISSRSRHTFRSRAGYGRVSKNNFNISLAHLVLDVQYASASSVGLLRCSRLFWHQNSGRREFSEKPPSPIARPPKSGATWELVSKAGGFEVGTPEALESVPRRAVIGIPRLRP</sequence>
<evidence type="ECO:0000313" key="1">
    <source>
        <dbReference type="Proteomes" id="UP000036681"/>
    </source>
</evidence>
<name>A0A0M3HY91_ASCLU</name>
<dbReference type="AlphaFoldDB" id="A0A0M3HY91"/>
<reference evidence="2" key="1">
    <citation type="submission" date="2017-02" db="UniProtKB">
        <authorList>
            <consortium name="WormBaseParasite"/>
        </authorList>
    </citation>
    <scope>IDENTIFICATION</scope>
</reference>
<keyword evidence="1" id="KW-1185">Reference proteome</keyword>